<keyword evidence="5 6" id="KW-0472">Membrane</keyword>
<dbReference type="CDD" id="cd17319">
    <property type="entry name" value="MFS_ExuT_GudP_like"/>
    <property type="match status" value="1"/>
</dbReference>
<dbReference type="AlphaFoldDB" id="A0A494XA44"/>
<dbReference type="InterPro" id="IPR036259">
    <property type="entry name" value="MFS_trans_sf"/>
</dbReference>
<keyword evidence="3 6" id="KW-0812">Transmembrane</keyword>
<protein>
    <submittedName>
        <fullName evidence="8">MFS transporter</fullName>
    </submittedName>
</protein>
<dbReference type="FunFam" id="1.20.1250.20:FF:000018">
    <property type="entry name" value="MFS transporter permease"/>
    <property type="match status" value="1"/>
</dbReference>
<evidence type="ECO:0000256" key="1">
    <source>
        <dbReference type="ARBA" id="ARBA00004141"/>
    </source>
</evidence>
<dbReference type="PANTHER" id="PTHR43791:SF36">
    <property type="entry name" value="TRANSPORTER, PUTATIVE (AFU_ORTHOLOGUE AFUA_6G08340)-RELATED"/>
    <property type="match status" value="1"/>
</dbReference>
<evidence type="ECO:0000256" key="5">
    <source>
        <dbReference type="ARBA" id="ARBA00023136"/>
    </source>
</evidence>
<feature type="transmembrane region" description="Helical" evidence="6">
    <location>
        <begin position="148"/>
        <end position="171"/>
    </location>
</feature>
<feature type="transmembrane region" description="Helical" evidence="6">
    <location>
        <begin position="20"/>
        <end position="38"/>
    </location>
</feature>
<dbReference type="InterPro" id="IPR020846">
    <property type="entry name" value="MFS_dom"/>
</dbReference>
<organism evidence="8 9">
    <name type="scientific">Trinickia fusca</name>
    <dbReference type="NCBI Taxonomy" id="2419777"/>
    <lineage>
        <taxon>Bacteria</taxon>
        <taxon>Pseudomonadati</taxon>
        <taxon>Pseudomonadota</taxon>
        <taxon>Betaproteobacteria</taxon>
        <taxon>Burkholderiales</taxon>
        <taxon>Burkholderiaceae</taxon>
        <taxon>Trinickia</taxon>
    </lineage>
</organism>
<evidence type="ECO:0000256" key="2">
    <source>
        <dbReference type="ARBA" id="ARBA00022448"/>
    </source>
</evidence>
<dbReference type="OrthoDB" id="5441967at2"/>
<evidence type="ECO:0000256" key="4">
    <source>
        <dbReference type="ARBA" id="ARBA00022989"/>
    </source>
</evidence>
<dbReference type="SUPFAM" id="SSF103473">
    <property type="entry name" value="MFS general substrate transporter"/>
    <property type="match status" value="1"/>
</dbReference>
<feature type="transmembrane region" description="Helical" evidence="6">
    <location>
        <begin position="371"/>
        <end position="394"/>
    </location>
</feature>
<sequence length="436" mass="46709">MSSISTLAQQQDREAVFRRVDIRVLAFLALCYAFAYIDRVNIGFAKLQMQHDLGLSEAAYGLGAGIFFLGYVLFEVPSNLLLIKIGARKTLSRILFLWGLTSAAMYLVSNTTSFYLLRFLLGVFEAGFAPGMIFYLTYWYPRERMARALALLLCAAPIGGVISGPLSGWMLSALSGVGGLSGWQWMFICEGIPAAVLGLLALVALADTPDEARWLTADEKADLRAMVSPASTTPHANRTLSVVLRDPLTYRLAAAYFCFICGLYAIGFWLPTILKTIGLKGYVQIGLFSAIPYGFAAASMYLAGRSSDQRRERRLHAGIAGLIGAVALAIAAFRLSEFSTAMIAITVATAGMYVAYSVFWAMPSDILSGRAAAGGIAVINTIGLFGGFLSPTMIGWANTVTHNAQAGLLVIVGLVVVGSLLLLTMPAAGSRELGRT</sequence>
<dbReference type="InterPro" id="IPR011701">
    <property type="entry name" value="MFS"/>
</dbReference>
<feature type="transmembrane region" description="Helical" evidence="6">
    <location>
        <begin position="115"/>
        <end position="136"/>
    </location>
</feature>
<evidence type="ECO:0000256" key="6">
    <source>
        <dbReference type="SAM" id="Phobius"/>
    </source>
</evidence>
<comment type="subcellular location">
    <subcellularLocation>
        <location evidence="1">Membrane</location>
        <topology evidence="1">Multi-pass membrane protein</topology>
    </subcellularLocation>
</comment>
<feature type="transmembrane region" description="Helical" evidence="6">
    <location>
        <begin position="90"/>
        <end position="109"/>
    </location>
</feature>
<evidence type="ECO:0000313" key="8">
    <source>
        <dbReference type="EMBL" id="RKP47408.1"/>
    </source>
</evidence>
<feature type="transmembrane region" description="Helical" evidence="6">
    <location>
        <begin position="315"/>
        <end position="335"/>
    </location>
</feature>
<reference evidence="8 9" key="1">
    <citation type="submission" date="2018-10" db="EMBL/GenBank/DDBJ databases">
        <title>Paraburkholderia sp. 7MK8-2, isolated from soil.</title>
        <authorList>
            <person name="Gao Z.-H."/>
            <person name="Qiu L.-H."/>
        </authorList>
    </citation>
    <scope>NUCLEOTIDE SEQUENCE [LARGE SCALE GENOMIC DNA]</scope>
    <source>
        <strain evidence="8 9">7MK8-2</strain>
    </source>
</reference>
<dbReference type="GO" id="GO:0022857">
    <property type="term" value="F:transmembrane transporter activity"/>
    <property type="evidence" value="ECO:0007669"/>
    <property type="project" value="InterPro"/>
</dbReference>
<proteinExistence type="predicted"/>
<evidence type="ECO:0000259" key="7">
    <source>
        <dbReference type="PROSITE" id="PS50850"/>
    </source>
</evidence>
<feature type="transmembrane region" description="Helical" evidence="6">
    <location>
        <begin position="248"/>
        <end position="270"/>
    </location>
</feature>
<comment type="caution">
    <text evidence="8">The sequence shown here is derived from an EMBL/GenBank/DDBJ whole genome shotgun (WGS) entry which is preliminary data.</text>
</comment>
<feature type="transmembrane region" description="Helical" evidence="6">
    <location>
        <begin position="183"/>
        <end position="205"/>
    </location>
</feature>
<accession>A0A494XA44</accession>
<keyword evidence="2" id="KW-0813">Transport</keyword>
<dbReference type="GO" id="GO:0016020">
    <property type="term" value="C:membrane"/>
    <property type="evidence" value="ECO:0007669"/>
    <property type="project" value="UniProtKB-SubCell"/>
</dbReference>
<name>A0A494XA44_9BURK</name>
<evidence type="ECO:0000313" key="9">
    <source>
        <dbReference type="Proteomes" id="UP000280434"/>
    </source>
</evidence>
<feature type="transmembrane region" description="Helical" evidence="6">
    <location>
        <begin position="58"/>
        <end position="83"/>
    </location>
</feature>
<dbReference type="EMBL" id="RBZV01000005">
    <property type="protein sequence ID" value="RKP47408.1"/>
    <property type="molecule type" value="Genomic_DNA"/>
</dbReference>
<feature type="transmembrane region" description="Helical" evidence="6">
    <location>
        <begin position="341"/>
        <end position="359"/>
    </location>
</feature>
<dbReference type="PROSITE" id="PS50850">
    <property type="entry name" value="MFS"/>
    <property type="match status" value="1"/>
</dbReference>
<dbReference type="Proteomes" id="UP000280434">
    <property type="component" value="Unassembled WGS sequence"/>
</dbReference>
<gene>
    <name evidence="8" type="ORF">D7S89_14220</name>
</gene>
<keyword evidence="4 6" id="KW-1133">Transmembrane helix</keyword>
<dbReference type="Pfam" id="PF07690">
    <property type="entry name" value="MFS_1"/>
    <property type="match status" value="1"/>
</dbReference>
<feature type="transmembrane region" description="Helical" evidence="6">
    <location>
        <begin position="406"/>
        <end position="428"/>
    </location>
</feature>
<feature type="domain" description="Major facilitator superfamily (MFS) profile" evidence="7">
    <location>
        <begin position="24"/>
        <end position="430"/>
    </location>
</feature>
<dbReference type="PANTHER" id="PTHR43791">
    <property type="entry name" value="PERMEASE-RELATED"/>
    <property type="match status" value="1"/>
</dbReference>
<dbReference type="RefSeq" id="WP_121278357.1">
    <property type="nucleotide sequence ID" value="NZ_RBZV01000005.1"/>
</dbReference>
<keyword evidence="9" id="KW-1185">Reference proteome</keyword>
<evidence type="ECO:0000256" key="3">
    <source>
        <dbReference type="ARBA" id="ARBA00022692"/>
    </source>
</evidence>
<dbReference type="Gene3D" id="1.20.1250.20">
    <property type="entry name" value="MFS general substrate transporter like domains"/>
    <property type="match status" value="2"/>
</dbReference>
<feature type="transmembrane region" description="Helical" evidence="6">
    <location>
        <begin position="282"/>
        <end position="303"/>
    </location>
</feature>